<dbReference type="OrthoDB" id="420187at2759"/>
<dbReference type="EMBL" id="DS114214">
    <property type="protein sequence ID" value="EAX89290.1"/>
    <property type="molecule type" value="Genomic_DNA"/>
</dbReference>
<evidence type="ECO:0000313" key="3">
    <source>
        <dbReference type="Proteomes" id="UP000001542"/>
    </source>
</evidence>
<dbReference type="KEGG" id="tva:4746959"/>
<reference evidence="2" key="1">
    <citation type="submission" date="2006-10" db="EMBL/GenBank/DDBJ databases">
        <authorList>
            <person name="Amadeo P."/>
            <person name="Zhao Q."/>
            <person name="Wortman J."/>
            <person name="Fraser-Liggett C."/>
            <person name="Carlton J."/>
        </authorList>
    </citation>
    <scope>NUCLEOTIDE SEQUENCE</scope>
    <source>
        <strain evidence="2">G3</strain>
    </source>
</reference>
<dbReference type="GO" id="GO:0007265">
    <property type="term" value="P:Ras protein signal transduction"/>
    <property type="evidence" value="ECO:0000318"/>
    <property type="project" value="GO_Central"/>
</dbReference>
<dbReference type="VEuPathDB" id="TrichDB:TVAG_229580"/>
<dbReference type="InterPro" id="IPR001394">
    <property type="entry name" value="Peptidase_C19_UCH"/>
</dbReference>
<dbReference type="Pfam" id="PF00443">
    <property type="entry name" value="UCH"/>
    <property type="match status" value="1"/>
</dbReference>
<dbReference type="PROSITE" id="PS00973">
    <property type="entry name" value="USP_2"/>
    <property type="match status" value="1"/>
</dbReference>
<sequence length="2168" mass="250726">MNEIPNISAWCDEILNLIDARKIESKHIKKISVYVSETKKNSKSSQPTDENTLYFINEFAPKLIEKISKYNIAPIENPPQFDQILIPLSKLFPSQLSRENQKYIDAMMIIFENCRIPFFMVRHYSFLGEIETNFKYYINCIEIFKSENFVQRVNQLCEATIDIYIANILLRIIQIMQRYHQIFEDIHIIEPLLPSFIASCQKLSISEIRSLNEQKFEQDFDIILNISSLSDSIQPLLSISVTINNIIFSSGIVSKQYAAISFINKELSDHPKYAESLCKILQEEKFISQNMTSLHHSLVDQFCKLMSKMVNYGCLDVKEILDFCQVAAKENQVVQSNYINSINKVVCRLKPLQLQEFLIRTAQSETEIGLMILIEQSRGAHSQTKKDVFDIFFDKFKKGDKRKIIIDIICRYAPTSAESVQRWCLNSLHESKDLDLALPLLQTTISSIDPYTAKEVFDTVVLTIDDKSILQFSQLMTKTLRAMSEINNEEFNSLLKLTKNSLINDETNSQIISDFMFLVVNRKISSGLIKHLMETISDFDEMSEKIFDLFKSSFEALNPKLMDFKYNRNPYITISELNSIDLVWKSLFKTGGKSLAKYIYKFCMKNEENMEFFIQKVIENINENGALETLAYVTKKNTSFLSKTAKFIPESYFVNVTFNGLLNESFRIPKNSSARDIKKFLKEKLKTAQISLKYNNESLDDNFIVKSNITINISGYFGTLKSEINPLPKIALFYDKILQKLKEEKTSKPALTVLLNLDLPKSFDFDTSFVNENYFVYLLNLSAISNAFCIKNMVDIVFDNTMTEENMQFALEVILHCAKNNKIEFIQNSLEKIVERCLSNEDGHKNLYLSIIKIYLDHGFKVTTEQVWKLTILAIFDENVEVRMTISDLLNLIPDKINYLSKLLVKSDNEYCTEYFEVLISVCRENVEELYKTSETLLFEKYSLNREEKFFEQLKFKPPAAEFTKSFFWLFEILVKTKEPQNLEEIANFIVSEIVFNGVTYYEPNSHIFNILIMSIGKNPEIGSNILKFLSTSNKILRGPTPVPVDKTGFRGLKNLGATCYMNSTLQQLCQIDEFVDLILSKKFEEKSWQAEFQYLICKMKYFPEKVINPFYFFNLWTDWGGEKVSASVQQDASEFLSLLFSRLEDIPGTLELFRGVSTSKFVTMEEEFVAERDETFETLNFDVNNHANIQESIRTYLQPSLFTGKDKYMSDQGKIDAKCYHFIKEQPTYLIVQLKRFEYNVEKMTREKINSRYEFSDFLDIGPMTITKQNSIYDLIGIQVHMGTTESGHYFSYVKKDNKWYSLNDEIVKEFEGDVFEETAGGISSFEFFDERTQSYRKGSIPKSSNAYILWYKKYDAVLKIKKEFNEVLFEKLRRDMNSSLVRGVSQSIEFCELAKTAARYDTDGGFLINYTLNLIEAGKDSQDLPFICMNLLNIQSVADKVMDMDPLILVNINAQSRQFMIKIFEKAALISREKEKMRHKIILILQNPNTILSNSSIFSEFFYLVRKLLNPELQKTVDKFLENDLPNYASNTKKFYELSDLSNVIPLMKTMPPVDTLFKIMCNYKNIQSLIGFLPAIQAMENINLSSYDMQSLTGLFILYQLDSDDRHGLYNQLIKVLKEKNKLFAQKLLAALNLINIDISPTFDSMTLIELLLVNNSSQTRDLGRQIILKIYDLKKGEESIVKLLTSFVETIGKCVKQSKGERLMGTISKEGEVEESAPDFFSIFSKIVLDSNMVNFLIPISSIIVESVYLLRDAPQYPNRSQLAGIQLLHDTIYPLMIDRFFSDASYSKLISSLSCFNTFNRDVKTWLKMVLDLTPTSEIKTLYKSNLFQEVCARFLTKDAAEFIISHPTNLNIISSILFDQNRYEAYIKANIKSFNQVVNYLLTFDVSSCDIFENYGTYQRAWQLLLKETEQNRVSVMNHLANFNKTYLKAHNGETKFIIGFLNERLIAKYNDVGFSINSLFSLYSDKDTFEYLESWYFLAESFLYSDQNQMDIFERLVSHHTPICNCPAAASLIVTFCTLQQSQEYSLAILTQELSRVKDHDILDILVNYANRTMFWNTDKGLNVLGNILSSVFPSKIIMSAYYMMKESLTMLQLSNFRENMIRYVLSSLDEDFIAETVLEINKIPVETTKSEEIEIRGKAAQLEKNGMQSASSIILSIIKS</sequence>
<keyword evidence="3" id="KW-1185">Reference proteome</keyword>
<dbReference type="GO" id="GO:0007032">
    <property type="term" value="P:endosome organization"/>
    <property type="evidence" value="ECO:0000318"/>
    <property type="project" value="GO_Central"/>
</dbReference>
<dbReference type="GO" id="GO:0004843">
    <property type="term" value="F:cysteine-type deubiquitinase activity"/>
    <property type="evidence" value="ECO:0007669"/>
    <property type="project" value="InterPro"/>
</dbReference>
<dbReference type="eggNOG" id="KOG1866">
    <property type="taxonomic scope" value="Eukaryota"/>
</dbReference>
<dbReference type="InterPro" id="IPR038765">
    <property type="entry name" value="Papain-like_cys_pep_sf"/>
</dbReference>
<dbReference type="GO" id="GO:0016579">
    <property type="term" value="P:protein deubiquitination"/>
    <property type="evidence" value="ECO:0007669"/>
    <property type="project" value="InterPro"/>
</dbReference>
<name>A2G0N3_TRIV3</name>
<feature type="domain" description="USP" evidence="1">
    <location>
        <begin position="1051"/>
        <end position="1356"/>
    </location>
</feature>
<dbReference type="Proteomes" id="UP000001542">
    <property type="component" value="Unassembled WGS sequence"/>
</dbReference>
<dbReference type="InParanoid" id="A2G0N3"/>
<dbReference type="RefSeq" id="XP_001302220.1">
    <property type="nucleotide sequence ID" value="XM_001302219.1"/>
</dbReference>
<dbReference type="InterPro" id="IPR018200">
    <property type="entry name" value="USP_CS"/>
</dbReference>
<gene>
    <name evidence="2" type="ORF">TVAG_229580</name>
</gene>
<protein>
    <submittedName>
        <fullName evidence="2">Clan CA, family C19, ubiquitin hydrolase-like cysteine peptidase</fullName>
    </submittedName>
</protein>
<reference evidence="2" key="2">
    <citation type="journal article" date="2007" name="Science">
        <title>Draft genome sequence of the sexually transmitted pathogen Trichomonas vaginalis.</title>
        <authorList>
            <person name="Carlton J.M."/>
            <person name="Hirt R.P."/>
            <person name="Silva J.C."/>
            <person name="Delcher A.L."/>
            <person name="Schatz M."/>
            <person name="Zhao Q."/>
            <person name="Wortman J.R."/>
            <person name="Bidwell S.L."/>
            <person name="Alsmark U.C.M."/>
            <person name="Besteiro S."/>
            <person name="Sicheritz-Ponten T."/>
            <person name="Noel C.J."/>
            <person name="Dacks J.B."/>
            <person name="Foster P.G."/>
            <person name="Simillion C."/>
            <person name="Van de Peer Y."/>
            <person name="Miranda-Saavedra D."/>
            <person name="Barton G.J."/>
            <person name="Westrop G.D."/>
            <person name="Mueller S."/>
            <person name="Dessi D."/>
            <person name="Fiori P.L."/>
            <person name="Ren Q."/>
            <person name="Paulsen I."/>
            <person name="Zhang H."/>
            <person name="Bastida-Corcuera F.D."/>
            <person name="Simoes-Barbosa A."/>
            <person name="Brown M.T."/>
            <person name="Hayes R.D."/>
            <person name="Mukherjee M."/>
            <person name="Okumura C.Y."/>
            <person name="Schneider R."/>
            <person name="Smith A.J."/>
            <person name="Vanacova S."/>
            <person name="Villalvazo M."/>
            <person name="Haas B.J."/>
            <person name="Pertea M."/>
            <person name="Feldblyum T.V."/>
            <person name="Utterback T.R."/>
            <person name="Shu C.L."/>
            <person name="Osoegawa K."/>
            <person name="de Jong P.J."/>
            <person name="Hrdy I."/>
            <person name="Horvathova L."/>
            <person name="Zubacova Z."/>
            <person name="Dolezal P."/>
            <person name="Malik S.B."/>
            <person name="Logsdon J.M. Jr."/>
            <person name="Henze K."/>
            <person name="Gupta A."/>
            <person name="Wang C.C."/>
            <person name="Dunne R.L."/>
            <person name="Upcroft J.A."/>
            <person name="Upcroft P."/>
            <person name="White O."/>
            <person name="Salzberg S.L."/>
            <person name="Tang P."/>
            <person name="Chiu C.-H."/>
            <person name="Lee Y.-S."/>
            <person name="Embley T.M."/>
            <person name="Coombs G.H."/>
            <person name="Mottram J.C."/>
            <person name="Tachezy J."/>
            <person name="Fraser-Liggett C.M."/>
            <person name="Johnson P.J."/>
        </authorList>
    </citation>
    <scope>NUCLEOTIDE SEQUENCE [LARGE SCALE GENOMIC DNA]</scope>
    <source>
        <strain evidence="2">G3</strain>
    </source>
</reference>
<dbReference type="Gene3D" id="3.90.70.10">
    <property type="entry name" value="Cysteine proteinases"/>
    <property type="match status" value="1"/>
</dbReference>
<evidence type="ECO:0000313" key="2">
    <source>
        <dbReference type="EMBL" id="EAX89290.1"/>
    </source>
</evidence>
<accession>A2G0N3</accession>
<dbReference type="SUPFAM" id="SSF54001">
    <property type="entry name" value="Cysteine proteinases"/>
    <property type="match status" value="1"/>
</dbReference>
<dbReference type="SMR" id="A2G0N3"/>
<dbReference type="InterPro" id="IPR028889">
    <property type="entry name" value="USP"/>
</dbReference>
<dbReference type="PROSITE" id="PS00972">
    <property type="entry name" value="USP_1"/>
    <property type="match status" value="1"/>
</dbReference>
<dbReference type="VEuPathDB" id="TrichDB:TVAGG3_0897790"/>
<dbReference type="FunFam" id="3.90.70.10:FF:000090">
    <property type="entry name" value="Clan CA, family C19, ubiquitin hydrolase-like cysteine peptidase"/>
    <property type="match status" value="1"/>
</dbReference>
<keyword evidence="2" id="KW-0378">Hydrolase</keyword>
<dbReference type="PROSITE" id="PS50235">
    <property type="entry name" value="USP_3"/>
    <property type="match status" value="1"/>
</dbReference>
<proteinExistence type="predicted"/>
<dbReference type="PANTHER" id="PTHR24006">
    <property type="entry name" value="UBIQUITIN CARBOXYL-TERMINAL HYDROLASE"/>
    <property type="match status" value="1"/>
</dbReference>
<evidence type="ECO:0000259" key="1">
    <source>
        <dbReference type="PROSITE" id="PS50235"/>
    </source>
</evidence>
<dbReference type="InterPro" id="IPR050164">
    <property type="entry name" value="Peptidase_C19"/>
</dbReference>
<dbReference type="PANTHER" id="PTHR24006:SF827">
    <property type="entry name" value="UBIQUITIN CARBOXYL-TERMINAL HYDROLASE 34"/>
    <property type="match status" value="1"/>
</dbReference>
<organism evidence="2 3">
    <name type="scientific">Trichomonas vaginalis (strain ATCC PRA-98 / G3)</name>
    <dbReference type="NCBI Taxonomy" id="412133"/>
    <lineage>
        <taxon>Eukaryota</taxon>
        <taxon>Metamonada</taxon>
        <taxon>Parabasalia</taxon>
        <taxon>Trichomonadida</taxon>
        <taxon>Trichomonadidae</taxon>
        <taxon>Trichomonas</taxon>
    </lineage>
</organism>